<keyword evidence="7" id="KW-0408">Iron</keyword>
<dbReference type="EC" id="2.8.1.7" evidence="3"/>
<dbReference type="InterPro" id="IPR020578">
    <property type="entry name" value="Aminotrans_V_PyrdxlP_BS"/>
</dbReference>
<dbReference type="PROSITE" id="PS00595">
    <property type="entry name" value="AA_TRANSFER_CLASS_5"/>
    <property type="match status" value="1"/>
</dbReference>
<keyword evidence="6" id="KW-0663">Pyridoxal phosphate</keyword>
<evidence type="ECO:0000256" key="1">
    <source>
        <dbReference type="ARBA" id="ARBA00001933"/>
    </source>
</evidence>
<keyword evidence="8" id="KW-0411">Iron-sulfur</keyword>
<dbReference type="PIRSF" id="PIRSF005572">
    <property type="entry name" value="NifS"/>
    <property type="match status" value="1"/>
</dbReference>
<comment type="cofactor">
    <cofactor evidence="1 10">
        <name>pyridoxal 5'-phosphate</name>
        <dbReference type="ChEBI" id="CHEBI:597326"/>
    </cofactor>
</comment>
<dbReference type="PANTHER" id="PTHR11601:SF34">
    <property type="entry name" value="CYSTEINE DESULFURASE"/>
    <property type="match status" value="1"/>
</dbReference>
<keyword evidence="5" id="KW-0479">Metal-binding</keyword>
<evidence type="ECO:0000256" key="4">
    <source>
        <dbReference type="ARBA" id="ARBA00022679"/>
    </source>
</evidence>
<evidence type="ECO:0000259" key="11">
    <source>
        <dbReference type="Pfam" id="PF00266"/>
    </source>
</evidence>
<name>A0A430AML9_9ENTE</name>
<dbReference type="InterPro" id="IPR015422">
    <property type="entry name" value="PyrdxlP-dep_Trfase_small"/>
</dbReference>
<evidence type="ECO:0000256" key="5">
    <source>
        <dbReference type="ARBA" id="ARBA00022723"/>
    </source>
</evidence>
<evidence type="ECO:0000313" key="12">
    <source>
        <dbReference type="EMBL" id="RSU09372.1"/>
    </source>
</evidence>
<evidence type="ECO:0000256" key="8">
    <source>
        <dbReference type="ARBA" id="ARBA00023014"/>
    </source>
</evidence>
<keyword evidence="13" id="KW-1185">Reference proteome</keyword>
<gene>
    <name evidence="12" type="ORF">CBF29_11755</name>
</gene>
<keyword evidence="4" id="KW-0808">Transferase</keyword>
<comment type="caution">
    <text evidence="12">The sequence shown here is derived from an EMBL/GenBank/DDBJ whole genome shotgun (WGS) entry which is preliminary data.</text>
</comment>
<dbReference type="InterPro" id="IPR016454">
    <property type="entry name" value="Cysteine_dSase"/>
</dbReference>
<evidence type="ECO:0000256" key="7">
    <source>
        <dbReference type="ARBA" id="ARBA00023004"/>
    </source>
</evidence>
<dbReference type="InterPro" id="IPR000192">
    <property type="entry name" value="Aminotrans_V_dom"/>
</dbReference>
<dbReference type="GO" id="GO:0031071">
    <property type="term" value="F:cysteine desulfurase activity"/>
    <property type="evidence" value="ECO:0007669"/>
    <property type="project" value="UniProtKB-EC"/>
</dbReference>
<evidence type="ECO:0000256" key="2">
    <source>
        <dbReference type="ARBA" id="ARBA00006490"/>
    </source>
</evidence>
<dbReference type="NCBIfam" id="NF002806">
    <property type="entry name" value="PRK02948.1"/>
    <property type="match status" value="1"/>
</dbReference>
<dbReference type="RefSeq" id="WP_126809917.1">
    <property type="nucleotide sequence ID" value="NZ_NGKA01000022.1"/>
</dbReference>
<dbReference type="InterPro" id="IPR015424">
    <property type="entry name" value="PyrdxlP-dep_Trfase"/>
</dbReference>
<dbReference type="SUPFAM" id="SSF53383">
    <property type="entry name" value="PLP-dependent transferases"/>
    <property type="match status" value="1"/>
</dbReference>
<dbReference type="InterPro" id="IPR015421">
    <property type="entry name" value="PyrdxlP-dep_Trfase_major"/>
</dbReference>
<evidence type="ECO:0000256" key="6">
    <source>
        <dbReference type="ARBA" id="ARBA00022898"/>
    </source>
</evidence>
<comment type="catalytic activity">
    <reaction evidence="9">
        <text>(sulfur carrier)-H + L-cysteine = (sulfur carrier)-SH + L-alanine</text>
        <dbReference type="Rhea" id="RHEA:43892"/>
        <dbReference type="Rhea" id="RHEA-COMP:14737"/>
        <dbReference type="Rhea" id="RHEA-COMP:14739"/>
        <dbReference type="ChEBI" id="CHEBI:29917"/>
        <dbReference type="ChEBI" id="CHEBI:35235"/>
        <dbReference type="ChEBI" id="CHEBI:57972"/>
        <dbReference type="ChEBI" id="CHEBI:64428"/>
        <dbReference type="EC" id="2.8.1.7"/>
    </reaction>
</comment>
<dbReference type="EMBL" id="NGKA01000022">
    <property type="protein sequence ID" value="RSU09372.1"/>
    <property type="molecule type" value="Genomic_DNA"/>
</dbReference>
<evidence type="ECO:0000256" key="9">
    <source>
        <dbReference type="ARBA" id="ARBA00050776"/>
    </source>
</evidence>
<dbReference type="OrthoDB" id="9808002at2"/>
<dbReference type="GO" id="GO:0046872">
    <property type="term" value="F:metal ion binding"/>
    <property type="evidence" value="ECO:0007669"/>
    <property type="project" value="UniProtKB-KW"/>
</dbReference>
<protein>
    <recommendedName>
        <fullName evidence="3">cysteine desulfurase</fullName>
        <ecNumber evidence="3">2.8.1.7</ecNumber>
    </recommendedName>
</protein>
<feature type="domain" description="Aminotransferase class V" evidence="11">
    <location>
        <begin position="4"/>
        <end position="368"/>
    </location>
</feature>
<evidence type="ECO:0000256" key="10">
    <source>
        <dbReference type="RuleBase" id="RU004504"/>
    </source>
</evidence>
<dbReference type="Gene3D" id="1.10.260.50">
    <property type="match status" value="1"/>
</dbReference>
<comment type="similarity">
    <text evidence="2">Belongs to the class-V pyridoxal-phosphate-dependent aminotransferase family. NifS/IscS subfamily.</text>
</comment>
<reference evidence="12 13" key="1">
    <citation type="submission" date="2017-05" db="EMBL/GenBank/DDBJ databases">
        <title>Vagococcus spp. assemblies.</title>
        <authorList>
            <person name="Gulvik C.A."/>
        </authorList>
    </citation>
    <scope>NUCLEOTIDE SEQUENCE [LARGE SCALE GENOMIC DNA]</scope>
    <source>
        <strain evidence="12 13">CCUG 51432</strain>
    </source>
</reference>
<evidence type="ECO:0000256" key="3">
    <source>
        <dbReference type="ARBA" id="ARBA00012239"/>
    </source>
</evidence>
<accession>A0A430AML9</accession>
<dbReference type="Pfam" id="PF00266">
    <property type="entry name" value="Aminotran_5"/>
    <property type="match status" value="1"/>
</dbReference>
<dbReference type="AlphaFoldDB" id="A0A430AML9"/>
<dbReference type="PANTHER" id="PTHR11601">
    <property type="entry name" value="CYSTEINE DESULFURYLASE FAMILY MEMBER"/>
    <property type="match status" value="1"/>
</dbReference>
<evidence type="ECO:0000313" key="13">
    <source>
        <dbReference type="Proteomes" id="UP000287605"/>
    </source>
</evidence>
<proteinExistence type="inferred from homology"/>
<sequence length="381" mass="41220">MKSIYLDHAATTPLAPEVIEEMYTVMKDTFGNPSSLHRFGQSAQGVLENSREIIAKSIGAESNEIIFTGSGSESDNLAILKTAENYAHLGKHLITSQVEHSAVLKTFKYLEKKGFEVTYLPVTSSGELSVADVANALREDTILVSLMHTNNETGAIFPIRDIGELLKDHQALFHTDAVQAYGLQEIDVHDWQVDLLSAGAHKINGPKGLGFLYVQKGMIISPLIHGGEQENKKRAGTENIPAIAGFAKAVSLLTAQKKKNNFDSYQLYRNIILDTLSKNHLDFSVNGQTVDQSPHILNLSFSGVSSEMLLTNLDLRGFAVSAGSACTAGTIDPSHVLVAMYGADSSIINTSIRISFGIGLTEEDIQAFANTLVELVSRLSG</sequence>
<dbReference type="Gene3D" id="3.40.640.10">
    <property type="entry name" value="Type I PLP-dependent aspartate aminotransferase-like (Major domain)"/>
    <property type="match status" value="1"/>
</dbReference>
<dbReference type="Proteomes" id="UP000287605">
    <property type="component" value="Unassembled WGS sequence"/>
</dbReference>
<dbReference type="Gene3D" id="3.90.1150.10">
    <property type="entry name" value="Aspartate Aminotransferase, domain 1"/>
    <property type="match status" value="1"/>
</dbReference>
<organism evidence="12 13">
    <name type="scientific">Vagococcus elongatus</name>
    <dbReference type="NCBI Taxonomy" id="180344"/>
    <lineage>
        <taxon>Bacteria</taxon>
        <taxon>Bacillati</taxon>
        <taxon>Bacillota</taxon>
        <taxon>Bacilli</taxon>
        <taxon>Lactobacillales</taxon>
        <taxon>Enterococcaceae</taxon>
        <taxon>Vagococcus</taxon>
    </lineage>
</organism>
<dbReference type="GO" id="GO:0051536">
    <property type="term" value="F:iron-sulfur cluster binding"/>
    <property type="evidence" value="ECO:0007669"/>
    <property type="project" value="UniProtKB-KW"/>
</dbReference>